<accession>A0ABW3LR45</accession>
<dbReference type="InterPro" id="IPR010981">
    <property type="entry name" value="SinR/SinI_dimer_dom"/>
</dbReference>
<reference evidence="3" key="1">
    <citation type="journal article" date="2019" name="Int. J. Syst. Evol. Microbiol.">
        <title>The Global Catalogue of Microorganisms (GCM) 10K type strain sequencing project: providing services to taxonomists for standard genome sequencing and annotation.</title>
        <authorList>
            <consortium name="The Broad Institute Genomics Platform"/>
            <consortium name="The Broad Institute Genome Sequencing Center for Infectious Disease"/>
            <person name="Wu L."/>
            <person name="Ma J."/>
        </authorList>
    </citation>
    <scope>NUCLEOTIDE SEQUENCE [LARGE SCALE GENOMIC DNA]</scope>
    <source>
        <strain evidence="3">CCUG 56754</strain>
    </source>
</reference>
<dbReference type="EMBL" id="JBHTKJ010000046">
    <property type="protein sequence ID" value="MFD1039794.1"/>
    <property type="molecule type" value="Genomic_DNA"/>
</dbReference>
<evidence type="ECO:0000313" key="3">
    <source>
        <dbReference type="Proteomes" id="UP001597040"/>
    </source>
</evidence>
<dbReference type="Pfam" id="PF08671">
    <property type="entry name" value="SinI"/>
    <property type="match status" value="1"/>
</dbReference>
<dbReference type="SUPFAM" id="SSF47406">
    <property type="entry name" value="SinR repressor dimerisation domain-like"/>
    <property type="match status" value="1"/>
</dbReference>
<name>A0ABW3LR45_9BACI</name>
<dbReference type="PROSITE" id="PS51500">
    <property type="entry name" value="SIN"/>
    <property type="match status" value="1"/>
</dbReference>
<dbReference type="Proteomes" id="UP001597040">
    <property type="component" value="Unassembled WGS sequence"/>
</dbReference>
<dbReference type="InterPro" id="IPR036281">
    <property type="entry name" value="SinR/SinI_dimer_dom_sf"/>
</dbReference>
<sequence>MNKSKTDYEWVKLVLEAKKLGFSIEEIRAFLNGVR</sequence>
<protein>
    <submittedName>
        <fullName evidence="2">Anti-repressor SinI family protein</fullName>
    </submittedName>
</protein>
<organism evidence="2 3">
    <name type="scientific">Virgibacillus byunsanensis</name>
    <dbReference type="NCBI Taxonomy" id="570945"/>
    <lineage>
        <taxon>Bacteria</taxon>
        <taxon>Bacillati</taxon>
        <taxon>Bacillota</taxon>
        <taxon>Bacilli</taxon>
        <taxon>Bacillales</taxon>
        <taxon>Bacillaceae</taxon>
        <taxon>Virgibacillus</taxon>
    </lineage>
</organism>
<proteinExistence type="predicted"/>
<comment type="caution">
    <text evidence="2">The sequence shown here is derived from an EMBL/GenBank/DDBJ whole genome shotgun (WGS) entry which is preliminary data.</text>
</comment>
<evidence type="ECO:0000259" key="1">
    <source>
        <dbReference type="PROSITE" id="PS51500"/>
    </source>
</evidence>
<feature type="domain" description="Sin" evidence="1">
    <location>
        <begin position="1"/>
        <end position="35"/>
    </location>
</feature>
<gene>
    <name evidence="2" type="ORF">ACFQ3N_15515</name>
</gene>
<keyword evidence="3" id="KW-1185">Reference proteome</keyword>
<dbReference type="RefSeq" id="WP_390363447.1">
    <property type="nucleotide sequence ID" value="NZ_JBHTKJ010000046.1"/>
</dbReference>
<evidence type="ECO:0000313" key="2">
    <source>
        <dbReference type="EMBL" id="MFD1039794.1"/>
    </source>
</evidence>